<dbReference type="RefSeq" id="XP_022507623.1">
    <property type="nucleotide sequence ID" value="XM_022660065.1"/>
</dbReference>
<evidence type="ECO:0000313" key="2">
    <source>
        <dbReference type="EMBL" id="OAG35671.1"/>
    </source>
</evidence>
<name>A0A177EW98_9EURO</name>
<reference evidence="2 3" key="1">
    <citation type="submission" date="2016-03" db="EMBL/GenBank/DDBJ databases">
        <title>Draft genome sequence of the Fonsecaea monophora CBS 269.37.</title>
        <authorList>
            <person name="Bombassaro A."/>
            <person name="Vinicius W.A."/>
            <person name="De Hoog S."/>
            <person name="Sun J."/>
            <person name="Souza E.M."/>
            <person name="Raittz R.T."/>
            <person name="Costa F."/>
            <person name="Leao A.C."/>
            <person name="Tadra-Sfeir M.Z."/>
            <person name="Baura V."/>
            <person name="Balsanelli E."/>
            <person name="Pedrosa F.O."/>
            <person name="Moreno L.F."/>
            <person name="Steffens M.B."/>
            <person name="Xi L."/>
            <person name="Bocca A.L."/>
            <person name="Felipe M.S."/>
            <person name="Teixeira M."/>
            <person name="Telles Filho F.Q."/>
            <person name="Azevedo C.M."/>
            <person name="Gomes R."/>
            <person name="Vicente V.A."/>
        </authorList>
    </citation>
    <scope>NUCLEOTIDE SEQUENCE [LARGE SCALE GENOMIC DNA]</scope>
    <source>
        <strain evidence="2 3">CBS 269.37</strain>
    </source>
</reference>
<dbReference type="Proteomes" id="UP000077002">
    <property type="component" value="Unassembled WGS sequence"/>
</dbReference>
<feature type="region of interest" description="Disordered" evidence="1">
    <location>
        <begin position="1"/>
        <end position="51"/>
    </location>
</feature>
<proteinExistence type="predicted"/>
<gene>
    <name evidence="2" type="ORF">AYO21_10142</name>
</gene>
<accession>A0A177EW98</accession>
<sequence>MEQCSQLLGGSHSCLAPPSKSSFRSGGTSGESSRNTSDEQLPDNRKETARVTVTERNVAGQIPEMMKMQHQTSLIWKAKQRAYISTLLSANKPQQDRTVGGAQKSAFLSILPRDLHFLLATTYVDFDTLLALRQTCHLFYEMLPTEVVRRVRSKLVKESLENEAQQYREYRSMYPRQRLGHLWDLLYAAFDFRLIERPARELRCYGCLEEKPLWCFVERMSNRGTGLGAKFAQNRLCKDCMRRYRDIEGEWWRENWVKKSDTVRKSSKGRRLRRWMLEGQSLVNPDEEVGVCSSCGSSTFELWWGCVTCFELEEQRRREEDLMEIDGLERRIAEVVENWRGRKRMTRRRRHASRDRGRRKWWAPSFTFAGGLSERKAALIEWKEHKDNKKTGTGMVKASHQESRWHALDDIPLPKSRREARCSSCWVPNCSRRTYILGLAYERPLPRERWCAGCKQEFDQRLARKGYRKWRMKMTNNEKSDNDWPESLAWLFEES</sequence>
<protein>
    <submittedName>
        <fullName evidence="2">Uncharacterized protein</fullName>
    </submittedName>
</protein>
<dbReference type="EMBL" id="LVKK01000111">
    <property type="protein sequence ID" value="OAG35671.1"/>
    <property type="molecule type" value="Genomic_DNA"/>
</dbReference>
<evidence type="ECO:0000256" key="1">
    <source>
        <dbReference type="SAM" id="MobiDB-lite"/>
    </source>
</evidence>
<feature type="compositionally biased region" description="Polar residues" evidence="1">
    <location>
        <begin position="19"/>
        <end position="39"/>
    </location>
</feature>
<organism evidence="2 3">
    <name type="scientific">Fonsecaea monophora</name>
    <dbReference type="NCBI Taxonomy" id="254056"/>
    <lineage>
        <taxon>Eukaryota</taxon>
        <taxon>Fungi</taxon>
        <taxon>Dikarya</taxon>
        <taxon>Ascomycota</taxon>
        <taxon>Pezizomycotina</taxon>
        <taxon>Eurotiomycetes</taxon>
        <taxon>Chaetothyriomycetidae</taxon>
        <taxon>Chaetothyriales</taxon>
        <taxon>Herpotrichiellaceae</taxon>
        <taxon>Fonsecaea</taxon>
    </lineage>
</organism>
<comment type="caution">
    <text evidence="2">The sequence shown here is derived from an EMBL/GenBank/DDBJ whole genome shotgun (WGS) entry which is preliminary data.</text>
</comment>
<evidence type="ECO:0000313" key="3">
    <source>
        <dbReference type="Proteomes" id="UP000077002"/>
    </source>
</evidence>
<dbReference type="AlphaFoldDB" id="A0A177EW98"/>
<keyword evidence="3" id="KW-1185">Reference proteome</keyword>
<dbReference type="OrthoDB" id="4139867at2759"/>
<dbReference type="GeneID" id="34605266"/>